<sequence>MLKKLRRGNAGDTIFQIIVFLFGVSVLALIVGIVFQLWIQSGQIREEYGFFRSLTNAVYNPNAGEFGALPFIYGTLVTAFNAIILAGPIGLGIAAFLVEIAPRSVNRVVGFLVEMLAAIPSIVYGLWGFFVLAPFMSNTVVPLIQGSPLGLLPIFQGNFVPATVFTASIVLAIMILPTVAAISRDVIRAVPDAQREAMLALGATRWEMFSRAVLPYAKSGVLGALILGLGRAAGETMAVTFIIGNRPEIFTSFFSQGATIASQIAAQFPEAGGLTLSFLIQIGLVLFIITIIINVGARGLVALLMRGPEGGMRS</sequence>
<evidence type="ECO:0000256" key="8">
    <source>
        <dbReference type="ARBA" id="ARBA00023136"/>
    </source>
</evidence>
<dbReference type="SUPFAM" id="SSF161098">
    <property type="entry name" value="MetI-like"/>
    <property type="match status" value="1"/>
</dbReference>
<evidence type="ECO:0000256" key="3">
    <source>
        <dbReference type="ARBA" id="ARBA00022448"/>
    </source>
</evidence>
<keyword evidence="13" id="KW-1185">Reference proteome</keyword>
<dbReference type="STRING" id="42256.RradSPS_0702"/>
<dbReference type="InterPro" id="IPR011864">
    <property type="entry name" value="Phosphate_PstC"/>
</dbReference>
<protein>
    <recommendedName>
        <fullName evidence="10">Phosphate transport system permease protein</fullName>
    </recommendedName>
</protein>
<dbReference type="InterPro" id="IPR051124">
    <property type="entry name" value="Phosphate_Transport_Permease"/>
</dbReference>
<keyword evidence="8 9" id="KW-0472">Membrane</keyword>
<gene>
    <name evidence="12" type="ORF">RradSPS_0702</name>
</gene>
<feature type="transmembrane region" description="Helical" evidence="9">
    <location>
        <begin position="12"/>
        <end position="39"/>
    </location>
</feature>
<evidence type="ECO:0000256" key="9">
    <source>
        <dbReference type="RuleBase" id="RU363032"/>
    </source>
</evidence>
<feature type="transmembrane region" description="Helical" evidence="9">
    <location>
        <begin position="71"/>
        <end position="97"/>
    </location>
</feature>
<evidence type="ECO:0000256" key="7">
    <source>
        <dbReference type="ARBA" id="ARBA00022989"/>
    </source>
</evidence>
<evidence type="ECO:0000256" key="1">
    <source>
        <dbReference type="ARBA" id="ARBA00004651"/>
    </source>
</evidence>
<feature type="transmembrane region" description="Helical" evidence="9">
    <location>
        <begin position="278"/>
        <end position="304"/>
    </location>
</feature>
<organism evidence="12 13">
    <name type="scientific">Rubrobacter radiotolerans</name>
    <name type="common">Arthrobacter radiotolerans</name>
    <dbReference type="NCBI Taxonomy" id="42256"/>
    <lineage>
        <taxon>Bacteria</taxon>
        <taxon>Bacillati</taxon>
        <taxon>Actinomycetota</taxon>
        <taxon>Rubrobacteria</taxon>
        <taxon>Rubrobacterales</taxon>
        <taxon>Rubrobacteraceae</taxon>
        <taxon>Rubrobacter</taxon>
    </lineage>
</organism>
<dbReference type="GO" id="GO:0006817">
    <property type="term" value="P:phosphate ion transport"/>
    <property type="evidence" value="ECO:0007669"/>
    <property type="project" value="UniProtKB-KW"/>
</dbReference>
<feature type="domain" description="ABC transmembrane type-1" evidence="11">
    <location>
        <begin position="72"/>
        <end position="297"/>
    </location>
</feature>
<evidence type="ECO:0000256" key="5">
    <source>
        <dbReference type="ARBA" id="ARBA00022592"/>
    </source>
</evidence>
<evidence type="ECO:0000313" key="13">
    <source>
        <dbReference type="Proteomes" id="UP000025229"/>
    </source>
</evidence>
<keyword evidence="4 10" id="KW-1003">Cell membrane</keyword>
<evidence type="ECO:0000256" key="6">
    <source>
        <dbReference type="ARBA" id="ARBA00022692"/>
    </source>
</evidence>
<keyword evidence="3 9" id="KW-0813">Transport</keyword>
<evidence type="ECO:0000256" key="4">
    <source>
        <dbReference type="ARBA" id="ARBA00022475"/>
    </source>
</evidence>
<feature type="transmembrane region" description="Helical" evidence="9">
    <location>
        <begin position="159"/>
        <end position="182"/>
    </location>
</feature>
<dbReference type="Pfam" id="PF00528">
    <property type="entry name" value="BPD_transp_1"/>
    <property type="match status" value="1"/>
</dbReference>
<dbReference type="PANTHER" id="PTHR30425">
    <property type="entry name" value="PHOSPHATE TRANSPORT SYSTEM PERMEASE PROTEIN PST"/>
    <property type="match status" value="1"/>
</dbReference>
<evidence type="ECO:0000259" key="11">
    <source>
        <dbReference type="PROSITE" id="PS50928"/>
    </source>
</evidence>
<dbReference type="eggNOG" id="COG0573">
    <property type="taxonomic scope" value="Bacteria"/>
</dbReference>
<dbReference type="InterPro" id="IPR000515">
    <property type="entry name" value="MetI-like"/>
</dbReference>
<reference evidence="12 13" key="1">
    <citation type="submission" date="2014-03" db="EMBL/GenBank/DDBJ databases">
        <title>Complete genome sequence of the Radio-Resistant Rubrobacter radiotolerans RSPS-4.</title>
        <authorList>
            <person name="Egas C.C."/>
            <person name="Barroso C.C."/>
            <person name="Froufe H.J.C."/>
            <person name="Pacheco J.J."/>
            <person name="Albuquerque L.L."/>
            <person name="da Costa M.M.S."/>
        </authorList>
    </citation>
    <scope>NUCLEOTIDE SEQUENCE [LARGE SCALE GENOMIC DNA]</scope>
    <source>
        <strain evidence="12 13">RSPS-4</strain>
    </source>
</reference>
<dbReference type="NCBIfam" id="TIGR02138">
    <property type="entry name" value="phosphate_pstC"/>
    <property type="match status" value="1"/>
</dbReference>
<dbReference type="Gene3D" id="1.10.3720.10">
    <property type="entry name" value="MetI-like"/>
    <property type="match status" value="1"/>
</dbReference>
<accession>A0A023X1V5</accession>
<dbReference type="GO" id="GO:0005315">
    <property type="term" value="F:phosphate transmembrane transporter activity"/>
    <property type="evidence" value="ECO:0007669"/>
    <property type="project" value="InterPro"/>
</dbReference>
<comment type="subcellular location">
    <subcellularLocation>
        <location evidence="1 9">Cell membrane</location>
        <topology evidence="1 9">Multi-pass membrane protein</topology>
    </subcellularLocation>
</comment>
<proteinExistence type="inferred from homology"/>
<evidence type="ECO:0000313" key="12">
    <source>
        <dbReference type="EMBL" id="AHY45985.1"/>
    </source>
</evidence>
<dbReference type="HOGENOM" id="CLU_033621_1_3_11"/>
<dbReference type="CDD" id="cd06261">
    <property type="entry name" value="TM_PBP2"/>
    <property type="match status" value="1"/>
</dbReference>
<dbReference type="Proteomes" id="UP000025229">
    <property type="component" value="Chromosome"/>
</dbReference>
<keyword evidence="7 9" id="KW-1133">Transmembrane helix</keyword>
<feature type="transmembrane region" description="Helical" evidence="9">
    <location>
        <begin position="109"/>
        <end position="133"/>
    </location>
</feature>
<comment type="function">
    <text evidence="10">Part of the binding-protein-dependent transport system for phosphate; probably responsible for the translocation of the substrate across the membrane.</text>
</comment>
<dbReference type="OrthoDB" id="9785113at2"/>
<dbReference type="EMBL" id="CP007514">
    <property type="protein sequence ID" value="AHY45985.1"/>
    <property type="molecule type" value="Genomic_DNA"/>
</dbReference>
<dbReference type="GO" id="GO:0005886">
    <property type="term" value="C:plasma membrane"/>
    <property type="evidence" value="ECO:0007669"/>
    <property type="project" value="UniProtKB-SubCell"/>
</dbReference>
<keyword evidence="5 10" id="KW-0592">Phosphate transport</keyword>
<dbReference type="InterPro" id="IPR035906">
    <property type="entry name" value="MetI-like_sf"/>
</dbReference>
<keyword evidence="6 9" id="KW-0812">Transmembrane</keyword>
<dbReference type="AlphaFoldDB" id="A0A023X1V5"/>
<dbReference type="PATRIC" id="fig|42256.3.peg.713"/>
<name>A0A023X1V5_RUBRA</name>
<evidence type="ECO:0000256" key="2">
    <source>
        <dbReference type="ARBA" id="ARBA00007069"/>
    </source>
</evidence>
<comment type="similarity">
    <text evidence="2 10">Belongs to the binding-protein-dependent transport system permease family. CysTW subfamily.</text>
</comment>
<dbReference type="KEGG" id="rrd:RradSPS_0702"/>
<evidence type="ECO:0000256" key="10">
    <source>
        <dbReference type="RuleBase" id="RU363054"/>
    </source>
</evidence>
<feature type="transmembrane region" description="Helical" evidence="9">
    <location>
        <begin position="221"/>
        <end position="243"/>
    </location>
</feature>
<dbReference type="PROSITE" id="PS50928">
    <property type="entry name" value="ABC_TM1"/>
    <property type="match status" value="1"/>
</dbReference>
<dbReference type="PANTHER" id="PTHR30425:SF1">
    <property type="entry name" value="PHOSPHATE TRANSPORT SYSTEM PERMEASE PROTEIN PSTC"/>
    <property type="match status" value="1"/>
</dbReference>